<sequence>MEALLAKKGFPPVINALVLTSVVMTIGRGLTLPFLALYLSRQQGMMPGEIGLVLGAGLTLGIVFSLYGGYLVDRFNQHLLILGSLILFALSFFLLPQCRAVPGLVVLIALINSAYGQFSITLKATIAQWLPVAARIKAFSVNYTLVNVGWAVGPPLGVVVAETNPTLPFYLSGALSAAAALIMAWFLPRCGRPPVDIDGQEGMADEAPAHEKPAVNPINFRQVFYVLSHDKRLIYFTLGGALGSLVCSQFASCLSQFLMVAFNGEFAYRVVGWTLPTNAAIVITLQYLVSRNIRRETLMPWLVAGSLFFIIGLVVFMFARHSLPLWIIGVAIFSLGEIIIIPVEYLFIDFIAPPHLKGSYYGMQNLSSLGGAVNPMLTGFVLTYAPPVTLFWVLILATLVSLGLFYRGFRYSRRTAAELG</sequence>
<feature type="transmembrane region" description="Helical" evidence="5">
    <location>
        <begin position="360"/>
        <end position="382"/>
    </location>
</feature>
<accession>A0A4R1NJK2</accession>
<feature type="transmembrane region" description="Helical" evidence="5">
    <location>
        <begin position="388"/>
        <end position="406"/>
    </location>
</feature>
<dbReference type="SUPFAM" id="SSF103473">
    <property type="entry name" value="MFS general substrate transporter"/>
    <property type="match status" value="1"/>
</dbReference>
<feature type="transmembrane region" description="Helical" evidence="5">
    <location>
        <begin position="50"/>
        <end position="72"/>
    </location>
</feature>
<dbReference type="PANTHER" id="PTHR23546:SF1">
    <property type="entry name" value="MEMBRANE PROTEIN"/>
    <property type="match status" value="1"/>
</dbReference>
<feature type="transmembrane region" description="Helical" evidence="5">
    <location>
        <begin position="12"/>
        <end position="38"/>
    </location>
</feature>
<dbReference type="InterPro" id="IPR011701">
    <property type="entry name" value="MFS"/>
</dbReference>
<feature type="transmembrane region" description="Helical" evidence="5">
    <location>
        <begin position="270"/>
        <end position="289"/>
    </location>
</feature>
<evidence type="ECO:0000313" key="7">
    <source>
        <dbReference type="EMBL" id="TCL07317.1"/>
    </source>
</evidence>
<gene>
    <name evidence="7" type="ORF">EZJ58_5632</name>
</gene>
<feature type="transmembrane region" description="Helical" evidence="5">
    <location>
        <begin position="101"/>
        <end position="120"/>
    </location>
</feature>
<feature type="transmembrane region" description="Helical" evidence="5">
    <location>
        <begin position="325"/>
        <end position="348"/>
    </location>
</feature>
<dbReference type="InterPro" id="IPR001958">
    <property type="entry name" value="Tet-R_TetA/multi-R_MdtG-like"/>
</dbReference>
<feature type="transmembrane region" description="Helical" evidence="5">
    <location>
        <begin position="233"/>
        <end position="258"/>
    </location>
</feature>
<evidence type="ECO:0000256" key="4">
    <source>
        <dbReference type="ARBA" id="ARBA00023136"/>
    </source>
</evidence>
<evidence type="ECO:0000256" key="2">
    <source>
        <dbReference type="ARBA" id="ARBA00022692"/>
    </source>
</evidence>
<keyword evidence="2 5" id="KW-0812">Transmembrane</keyword>
<dbReference type="GO" id="GO:0016020">
    <property type="term" value="C:membrane"/>
    <property type="evidence" value="ECO:0007669"/>
    <property type="project" value="UniProtKB-SubCell"/>
</dbReference>
<keyword evidence="4 5" id="KW-0472">Membrane</keyword>
<dbReference type="OrthoDB" id="3237211at2"/>
<dbReference type="InterPro" id="IPR020846">
    <property type="entry name" value="MFS_dom"/>
</dbReference>
<dbReference type="Proteomes" id="UP000294555">
    <property type="component" value="Unassembled WGS sequence"/>
</dbReference>
<dbReference type="PRINTS" id="PR01035">
    <property type="entry name" value="TCRTETA"/>
</dbReference>
<feature type="transmembrane region" description="Helical" evidence="5">
    <location>
        <begin position="141"/>
        <end position="161"/>
    </location>
</feature>
<comment type="subcellular location">
    <subcellularLocation>
        <location evidence="1">Membrane</location>
        <topology evidence="1">Multi-pass membrane protein</topology>
    </subcellularLocation>
</comment>
<keyword evidence="3 5" id="KW-1133">Transmembrane helix</keyword>
<evidence type="ECO:0000256" key="3">
    <source>
        <dbReference type="ARBA" id="ARBA00022989"/>
    </source>
</evidence>
<feature type="transmembrane region" description="Helical" evidence="5">
    <location>
        <begin position="79"/>
        <end position="95"/>
    </location>
</feature>
<keyword evidence="8" id="KW-1185">Reference proteome</keyword>
<protein>
    <submittedName>
        <fullName evidence="7">MFS transporter</fullName>
    </submittedName>
</protein>
<feature type="transmembrane region" description="Helical" evidence="5">
    <location>
        <begin position="301"/>
        <end position="319"/>
    </location>
</feature>
<proteinExistence type="predicted"/>
<dbReference type="InterPro" id="IPR036259">
    <property type="entry name" value="MFS_trans_sf"/>
</dbReference>
<dbReference type="Pfam" id="PF07690">
    <property type="entry name" value="MFS_1"/>
    <property type="match status" value="1"/>
</dbReference>
<feature type="transmembrane region" description="Helical" evidence="5">
    <location>
        <begin position="167"/>
        <end position="187"/>
    </location>
</feature>
<dbReference type="AlphaFoldDB" id="A0A4R1NJK2"/>
<evidence type="ECO:0000313" key="8">
    <source>
        <dbReference type="Proteomes" id="UP000294555"/>
    </source>
</evidence>
<dbReference type="PROSITE" id="PS50850">
    <property type="entry name" value="MFS"/>
    <property type="match status" value="1"/>
</dbReference>
<dbReference type="RefSeq" id="WP_132927423.1">
    <property type="nucleotide sequence ID" value="NZ_SJOI01000001.1"/>
</dbReference>
<dbReference type="PANTHER" id="PTHR23546">
    <property type="entry name" value="TRANSPORT PROTEIN"/>
    <property type="match status" value="1"/>
</dbReference>
<dbReference type="EMBL" id="SJOI01000001">
    <property type="protein sequence ID" value="TCL07317.1"/>
    <property type="molecule type" value="Genomic_DNA"/>
</dbReference>
<name>A0A4R1NJK2_9GAMM</name>
<evidence type="ECO:0000256" key="1">
    <source>
        <dbReference type="ARBA" id="ARBA00004141"/>
    </source>
</evidence>
<evidence type="ECO:0000259" key="6">
    <source>
        <dbReference type="PROSITE" id="PS50850"/>
    </source>
</evidence>
<dbReference type="GO" id="GO:0022857">
    <property type="term" value="F:transmembrane transporter activity"/>
    <property type="evidence" value="ECO:0007669"/>
    <property type="project" value="InterPro"/>
</dbReference>
<dbReference type="Gene3D" id="1.20.1250.20">
    <property type="entry name" value="MFS general substrate transporter like domains"/>
    <property type="match status" value="1"/>
</dbReference>
<reference evidence="7 8" key="1">
    <citation type="submission" date="2019-02" db="EMBL/GenBank/DDBJ databases">
        <title>Investigation of anaerobic lignin degradation for improved lignocellulosic biofuels.</title>
        <authorList>
            <person name="Deangelis K."/>
        </authorList>
    </citation>
    <scope>NUCLEOTIDE SEQUENCE [LARGE SCALE GENOMIC DNA]</scope>
    <source>
        <strain evidence="7 8">159R</strain>
    </source>
</reference>
<feature type="domain" description="Major facilitator superfamily (MFS) profile" evidence="6">
    <location>
        <begin position="13"/>
        <end position="413"/>
    </location>
</feature>
<comment type="caution">
    <text evidence="7">The sequence shown here is derived from an EMBL/GenBank/DDBJ whole genome shotgun (WGS) entry which is preliminary data.</text>
</comment>
<evidence type="ECO:0000256" key="5">
    <source>
        <dbReference type="SAM" id="Phobius"/>
    </source>
</evidence>
<organism evidence="7 8">
    <name type="scientific">Sodalis ligni</name>
    <dbReference type="NCBI Taxonomy" id="2697027"/>
    <lineage>
        <taxon>Bacteria</taxon>
        <taxon>Pseudomonadati</taxon>
        <taxon>Pseudomonadota</taxon>
        <taxon>Gammaproteobacteria</taxon>
        <taxon>Enterobacterales</taxon>
        <taxon>Bruguierivoracaceae</taxon>
        <taxon>Sodalis</taxon>
    </lineage>
</organism>